<dbReference type="InterPro" id="IPR005662">
    <property type="entry name" value="GTPase_Era-like"/>
</dbReference>
<evidence type="ECO:0000256" key="1">
    <source>
        <dbReference type="ARBA" id="ARBA00007921"/>
    </source>
</evidence>
<dbReference type="PANTHER" id="PTHR42698:SF1">
    <property type="entry name" value="GTPASE ERA, MITOCHONDRIAL"/>
    <property type="match status" value="1"/>
</dbReference>
<evidence type="ECO:0000256" key="5">
    <source>
        <dbReference type="ARBA" id="ARBA00022517"/>
    </source>
</evidence>
<comment type="subunit">
    <text evidence="12">Monomer.</text>
</comment>
<gene>
    <name evidence="12 18" type="primary">era</name>
    <name evidence="18" type="ORF">LAX5112_01064</name>
</gene>
<feature type="binding site" evidence="12">
    <location>
        <begin position="161"/>
        <end position="164"/>
    </location>
    <ligand>
        <name>GTP</name>
        <dbReference type="ChEBI" id="CHEBI:37565"/>
    </ligand>
</feature>
<dbReference type="NCBIfam" id="TIGR00231">
    <property type="entry name" value="small_GTP"/>
    <property type="match status" value="1"/>
</dbReference>
<keyword evidence="7 12" id="KW-0699">rRNA-binding</keyword>
<evidence type="ECO:0000256" key="6">
    <source>
        <dbReference type="ARBA" id="ARBA00022519"/>
    </source>
</evidence>
<dbReference type="CDD" id="cd22534">
    <property type="entry name" value="KH-II_Era"/>
    <property type="match status" value="1"/>
</dbReference>
<keyword evidence="10 12" id="KW-0342">GTP-binding</keyword>
<dbReference type="GO" id="GO:0005525">
    <property type="term" value="F:GTP binding"/>
    <property type="evidence" value="ECO:0007669"/>
    <property type="project" value="UniProtKB-UniRule"/>
</dbReference>
<dbReference type="GO" id="GO:0000028">
    <property type="term" value="P:ribosomal small subunit assembly"/>
    <property type="evidence" value="ECO:0007669"/>
    <property type="project" value="TreeGrafter"/>
</dbReference>
<proteinExistence type="inferred from homology"/>
<evidence type="ECO:0000256" key="3">
    <source>
        <dbReference type="ARBA" id="ARBA00022475"/>
    </source>
</evidence>
<dbReference type="GO" id="GO:0005829">
    <property type="term" value="C:cytosol"/>
    <property type="evidence" value="ECO:0007669"/>
    <property type="project" value="TreeGrafter"/>
</dbReference>
<feature type="region of interest" description="G5" evidence="13">
    <location>
        <begin position="190"/>
        <end position="192"/>
    </location>
</feature>
<evidence type="ECO:0000256" key="8">
    <source>
        <dbReference type="ARBA" id="ARBA00022741"/>
    </source>
</evidence>
<comment type="similarity">
    <text evidence="1 12 13 14">Belongs to the TRAFAC class TrmE-Era-EngA-EngB-Septin-like GTPase superfamily. Era GTPase family.</text>
</comment>
<evidence type="ECO:0000256" key="10">
    <source>
        <dbReference type="ARBA" id="ARBA00023134"/>
    </source>
</evidence>
<evidence type="ECO:0000256" key="11">
    <source>
        <dbReference type="ARBA" id="ARBA00023136"/>
    </source>
</evidence>
<dbReference type="Gene3D" id="3.40.50.300">
    <property type="entry name" value="P-loop containing nucleotide triphosphate hydrolases"/>
    <property type="match status" value="1"/>
</dbReference>
<dbReference type="NCBIfam" id="NF000908">
    <property type="entry name" value="PRK00089.1"/>
    <property type="match status" value="1"/>
</dbReference>
<keyword evidence="5 12" id="KW-0690">Ribosome biogenesis</keyword>
<sequence>MSDETSNEPDDFETDDDGTEFVAPKGRFDIPLPDPLGAMPSDTKAGFVALIGAPNAGKSTLINQLVGTKVSIVTHKVQTTRSIVRGVAMHGTAQLVFIDTPGIFKPKRRLDRAMVDTAWGGARDADVIALLIDARKGIDEEVEQILKRLKGQSAPKVLILNKTDVANREKLLKLAQKANEYLEFEETFMVSALTGDGTQQILDYFASKMPDGPWLYPEDQPSDLPLRILAAEITREKLFERLHQELPYISTVETERWETKKDGSARIEQTIYVERDSQKSIVLGKKGQTIKQISQASRSEISDIIEAPVHLFLFVKVRENWADDPERYREMGLEFPK</sequence>
<dbReference type="SUPFAM" id="SSF52540">
    <property type="entry name" value="P-loop containing nucleoside triphosphate hydrolases"/>
    <property type="match status" value="1"/>
</dbReference>
<keyword evidence="4 12" id="KW-0963">Cytoplasm</keyword>
<keyword evidence="11 12" id="KW-0472">Membrane</keyword>
<protein>
    <recommendedName>
        <fullName evidence="2 12">GTPase Era</fullName>
    </recommendedName>
</protein>
<evidence type="ECO:0000256" key="13">
    <source>
        <dbReference type="PROSITE-ProRule" id="PRU01050"/>
    </source>
</evidence>
<dbReference type="GO" id="GO:0070181">
    <property type="term" value="F:small ribosomal subunit rRNA binding"/>
    <property type="evidence" value="ECO:0007669"/>
    <property type="project" value="UniProtKB-UniRule"/>
</dbReference>
<dbReference type="GO" id="GO:0043024">
    <property type="term" value="F:ribosomal small subunit binding"/>
    <property type="evidence" value="ECO:0007669"/>
    <property type="project" value="TreeGrafter"/>
</dbReference>
<dbReference type="EMBL" id="CXWD01000004">
    <property type="protein sequence ID" value="CTQ66707.1"/>
    <property type="molecule type" value="Genomic_DNA"/>
</dbReference>
<feature type="domain" description="KH type-2" evidence="16">
    <location>
        <begin position="242"/>
        <end position="319"/>
    </location>
</feature>
<dbReference type="PROSITE" id="PS51713">
    <property type="entry name" value="G_ERA"/>
    <property type="match status" value="1"/>
</dbReference>
<dbReference type="GO" id="GO:0003924">
    <property type="term" value="F:GTPase activity"/>
    <property type="evidence" value="ECO:0007669"/>
    <property type="project" value="UniProtKB-UniRule"/>
</dbReference>
<evidence type="ECO:0000256" key="15">
    <source>
        <dbReference type="SAM" id="MobiDB-lite"/>
    </source>
</evidence>
<dbReference type="InterPro" id="IPR030388">
    <property type="entry name" value="G_ERA_dom"/>
</dbReference>
<dbReference type="Pfam" id="PF01926">
    <property type="entry name" value="MMR_HSR1"/>
    <property type="match status" value="1"/>
</dbReference>
<comment type="subcellular location">
    <subcellularLocation>
        <location evidence="12">Cytoplasm</location>
    </subcellularLocation>
    <subcellularLocation>
        <location evidence="12">Cell membrane</location>
        <topology evidence="12">Peripheral membrane protein</topology>
    </subcellularLocation>
</comment>
<dbReference type="PROSITE" id="PS50823">
    <property type="entry name" value="KH_TYPE_2"/>
    <property type="match status" value="1"/>
</dbReference>
<comment type="function">
    <text evidence="12">An essential GTPase that binds both GDP and GTP, with rapid nucleotide exchange. Plays a role in 16S rRNA processing and 30S ribosomal subunit biogenesis and possibly also in cell cycle regulation and energy metabolism.</text>
</comment>
<feature type="compositionally biased region" description="Acidic residues" evidence="15">
    <location>
        <begin position="1"/>
        <end position="19"/>
    </location>
</feature>
<evidence type="ECO:0000256" key="7">
    <source>
        <dbReference type="ARBA" id="ARBA00022730"/>
    </source>
</evidence>
<name>A0A0M6ZWR1_9HYPH</name>
<feature type="binding site" evidence="12">
    <location>
        <begin position="52"/>
        <end position="59"/>
    </location>
    <ligand>
        <name>GTP</name>
        <dbReference type="ChEBI" id="CHEBI:37565"/>
    </ligand>
</feature>
<dbReference type="InterPro" id="IPR004044">
    <property type="entry name" value="KH_dom_type_2"/>
</dbReference>
<dbReference type="SUPFAM" id="SSF54814">
    <property type="entry name" value="Prokaryotic type KH domain (KH-domain type II)"/>
    <property type="match status" value="1"/>
</dbReference>
<dbReference type="InterPro" id="IPR015946">
    <property type="entry name" value="KH_dom-like_a/b"/>
</dbReference>
<dbReference type="InterPro" id="IPR009019">
    <property type="entry name" value="KH_sf_prok-type"/>
</dbReference>
<feature type="binding site" evidence="12">
    <location>
        <begin position="99"/>
        <end position="103"/>
    </location>
    <ligand>
        <name>GTP</name>
        <dbReference type="ChEBI" id="CHEBI:37565"/>
    </ligand>
</feature>
<dbReference type="FunFam" id="3.30.300.20:FF:000031">
    <property type="entry name" value="GTPase Era"/>
    <property type="match status" value="1"/>
</dbReference>
<feature type="domain" description="Era-type G" evidence="17">
    <location>
        <begin position="44"/>
        <end position="211"/>
    </location>
</feature>
<evidence type="ECO:0000256" key="9">
    <source>
        <dbReference type="ARBA" id="ARBA00022884"/>
    </source>
</evidence>
<evidence type="ECO:0000256" key="12">
    <source>
        <dbReference type="HAMAP-Rule" id="MF_00367"/>
    </source>
</evidence>
<dbReference type="CDD" id="cd04163">
    <property type="entry name" value="Era"/>
    <property type="match status" value="1"/>
</dbReference>
<dbReference type="InterPro" id="IPR027417">
    <property type="entry name" value="P-loop_NTPase"/>
</dbReference>
<keyword evidence="9 12" id="KW-0694">RNA-binding</keyword>
<feature type="region of interest" description="G4" evidence="13">
    <location>
        <begin position="161"/>
        <end position="164"/>
    </location>
</feature>
<keyword evidence="8 12" id="KW-0547">Nucleotide-binding</keyword>
<dbReference type="InterPro" id="IPR006073">
    <property type="entry name" value="GTP-bd"/>
</dbReference>
<evidence type="ECO:0000313" key="19">
    <source>
        <dbReference type="Proteomes" id="UP000053235"/>
    </source>
</evidence>
<feature type="region of interest" description="Disordered" evidence="15">
    <location>
        <begin position="1"/>
        <end position="24"/>
    </location>
</feature>
<dbReference type="STRING" id="388408.LAX5112_01064"/>
<dbReference type="Pfam" id="PF07650">
    <property type="entry name" value="KH_2"/>
    <property type="match status" value="1"/>
</dbReference>
<accession>A0A0M6ZWR1</accession>
<evidence type="ECO:0000256" key="4">
    <source>
        <dbReference type="ARBA" id="ARBA00022490"/>
    </source>
</evidence>
<dbReference type="Gene3D" id="3.30.300.20">
    <property type="match status" value="1"/>
</dbReference>
<dbReference type="Proteomes" id="UP000053235">
    <property type="component" value="Unassembled WGS sequence"/>
</dbReference>
<feature type="region of interest" description="G3" evidence="13">
    <location>
        <begin position="99"/>
        <end position="102"/>
    </location>
</feature>
<evidence type="ECO:0000313" key="18">
    <source>
        <dbReference type="EMBL" id="CTQ66707.1"/>
    </source>
</evidence>
<evidence type="ECO:0000259" key="16">
    <source>
        <dbReference type="PROSITE" id="PS50823"/>
    </source>
</evidence>
<dbReference type="HAMAP" id="MF_00367">
    <property type="entry name" value="GTPase_Era"/>
    <property type="match status" value="1"/>
</dbReference>
<keyword evidence="3 12" id="KW-1003">Cell membrane</keyword>
<organism evidence="18 19">
    <name type="scientific">Roseibium alexandrii</name>
    <dbReference type="NCBI Taxonomy" id="388408"/>
    <lineage>
        <taxon>Bacteria</taxon>
        <taxon>Pseudomonadati</taxon>
        <taxon>Pseudomonadota</taxon>
        <taxon>Alphaproteobacteria</taxon>
        <taxon>Hyphomicrobiales</taxon>
        <taxon>Stappiaceae</taxon>
        <taxon>Roseibium</taxon>
    </lineage>
</organism>
<dbReference type="InterPro" id="IPR005225">
    <property type="entry name" value="Small_GTP-bd"/>
</dbReference>
<evidence type="ECO:0000259" key="17">
    <source>
        <dbReference type="PROSITE" id="PS51713"/>
    </source>
</evidence>
<keyword evidence="19" id="KW-1185">Reference proteome</keyword>
<evidence type="ECO:0000256" key="2">
    <source>
        <dbReference type="ARBA" id="ARBA00020484"/>
    </source>
</evidence>
<keyword evidence="6" id="KW-0997">Cell inner membrane</keyword>
<dbReference type="AlphaFoldDB" id="A0A0M6ZWR1"/>
<evidence type="ECO:0000256" key="14">
    <source>
        <dbReference type="RuleBase" id="RU003761"/>
    </source>
</evidence>
<dbReference type="PANTHER" id="PTHR42698">
    <property type="entry name" value="GTPASE ERA"/>
    <property type="match status" value="1"/>
</dbReference>
<dbReference type="NCBIfam" id="TIGR00436">
    <property type="entry name" value="era"/>
    <property type="match status" value="1"/>
</dbReference>
<reference evidence="19" key="1">
    <citation type="submission" date="2015-07" db="EMBL/GenBank/DDBJ databases">
        <authorList>
            <person name="Rodrigo-Torres Lidia"/>
            <person name="Arahal R.David."/>
        </authorList>
    </citation>
    <scope>NUCLEOTIDE SEQUENCE [LARGE SCALE GENOMIC DNA]</scope>
    <source>
        <strain evidence="19">CECT 5112</strain>
    </source>
</reference>
<dbReference type="GO" id="GO:0005886">
    <property type="term" value="C:plasma membrane"/>
    <property type="evidence" value="ECO:0007669"/>
    <property type="project" value="UniProtKB-SubCell"/>
</dbReference>
<feature type="region of interest" description="G1" evidence="13">
    <location>
        <begin position="52"/>
        <end position="59"/>
    </location>
</feature>
<feature type="region of interest" description="G2" evidence="13">
    <location>
        <begin position="78"/>
        <end position="82"/>
    </location>
</feature>